<gene>
    <name evidence="1" type="ORF">RBWH47_04494</name>
</gene>
<evidence type="ECO:0000313" key="2">
    <source>
        <dbReference type="Proteomes" id="UP000006222"/>
    </source>
</evidence>
<dbReference type="PATRIC" id="fig|991778.3.peg.6432"/>
<protein>
    <submittedName>
        <fullName evidence="1">Uncharacterized protein</fullName>
    </submittedName>
</protein>
<dbReference type="EMBL" id="AFAR01000323">
    <property type="protein sequence ID" value="EGF23987.1"/>
    <property type="molecule type" value="Genomic_DNA"/>
</dbReference>
<sequence length="51" mass="5984">MFDIPRPDKIAKAIDPMTVQSQRFRLDFRFAFISTDVRGLNRGVGWCRVVR</sequence>
<name>F2B271_RHOBT</name>
<dbReference type="AlphaFoldDB" id="F2B271"/>
<accession>F2B271</accession>
<evidence type="ECO:0000313" key="1">
    <source>
        <dbReference type="EMBL" id="EGF23987.1"/>
    </source>
</evidence>
<comment type="caution">
    <text evidence="1">The sequence shown here is derived from an EMBL/GenBank/DDBJ whole genome shotgun (WGS) entry which is preliminary data.</text>
</comment>
<dbReference type="Proteomes" id="UP000006222">
    <property type="component" value="Unassembled WGS sequence"/>
</dbReference>
<proteinExistence type="predicted"/>
<reference evidence="1 2" key="1">
    <citation type="journal article" date="2013" name="Mar. Genomics">
        <title>Expression of sulfatases in Rhodopirellula baltica and the diversity of sulfatases in the genus Rhodopirellula.</title>
        <authorList>
            <person name="Wegner C.E."/>
            <person name="Richter-Heitmann T."/>
            <person name="Klindworth A."/>
            <person name="Klockow C."/>
            <person name="Richter M."/>
            <person name="Achstetter T."/>
            <person name="Glockner F.O."/>
            <person name="Harder J."/>
        </authorList>
    </citation>
    <scope>NUCLEOTIDE SEQUENCE [LARGE SCALE GENOMIC DNA]</scope>
    <source>
        <strain evidence="1 2">WH47</strain>
    </source>
</reference>
<organism evidence="1 2">
    <name type="scientific">Rhodopirellula baltica WH47</name>
    <dbReference type="NCBI Taxonomy" id="991778"/>
    <lineage>
        <taxon>Bacteria</taxon>
        <taxon>Pseudomonadati</taxon>
        <taxon>Planctomycetota</taxon>
        <taxon>Planctomycetia</taxon>
        <taxon>Pirellulales</taxon>
        <taxon>Pirellulaceae</taxon>
        <taxon>Rhodopirellula</taxon>
    </lineage>
</organism>